<organism evidence="2">
    <name type="scientific">Oryza glumipatula</name>
    <dbReference type="NCBI Taxonomy" id="40148"/>
    <lineage>
        <taxon>Eukaryota</taxon>
        <taxon>Viridiplantae</taxon>
        <taxon>Streptophyta</taxon>
        <taxon>Embryophyta</taxon>
        <taxon>Tracheophyta</taxon>
        <taxon>Spermatophyta</taxon>
        <taxon>Magnoliopsida</taxon>
        <taxon>Liliopsida</taxon>
        <taxon>Poales</taxon>
        <taxon>Poaceae</taxon>
        <taxon>BOP clade</taxon>
        <taxon>Oryzoideae</taxon>
        <taxon>Oryzeae</taxon>
        <taxon>Oryzinae</taxon>
        <taxon>Oryza</taxon>
    </lineage>
</organism>
<keyword evidence="3" id="KW-1185">Reference proteome</keyword>
<reference evidence="2" key="2">
    <citation type="submission" date="2018-05" db="EMBL/GenBank/DDBJ databases">
        <title>OgluRS3 (Oryza glumaepatula Reference Sequence Version 3).</title>
        <authorList>
            <person name="Zhang J."/>
            <person name="Kudrna D."/>
            <person name="Lee S."/>
            <person name="Talag J."/>
            <person name="Welchert J."/>
            <person name="Wing R.A."/>
        </authorList>
    </citation>
    <scope>NUCLEOTIDE SEQUENCE [LARGE SCALE GENOMIC DNA]</scope>
</reference>
<dbReference type="Proteomes" id="UP000026961">
    <property type="component" value="Chromosome 8"/>
</dbReference>
<evidence type="ECO:0000313" key="3">
    <source>
        <dbReference type="Proteomes" id="UP000026961"/>
    </source>
</evidence>
<evidence type="ECO:0000313" key="2">
    <source>
        <dbReference type="EnsemblPlants" id="OGLUM08G00810.1"/>
    </source>
</evidence>
<feature type="compositionally biased region" description="Basic and acidic residues" evidence="1">
    <location>
        <begin position="146"/>
        <end position="155"/>
    </location>
</feature>
<dbReference type="Gramene" id="OGLUM08G00810.1">
    <property type="protein sequence ID" value="OGLUM08G00810.1"/>
    <property type="gene ID" value="OGLUM08G00810"/>
</dbReference>
<protein>
    <submittedName>
        <fullName evidence="2">Uncharacterized protein</fullName>
    </submittedName>
</protein>
<dbReference type="HOGENOM" id="CLU_1698250_0_0_1"/>
<dbReference type="AlphaFoldDB" id="A0A0E0AQ13"/>
<proteinExistence type="predicted"/>
<reference evidence="2" key="1">
    <citation type="submission" date="2015-04" db="UniProtKB">
        <authorList>
            <consortium name="EnsemblPlants"/>
        </authorList>
    </citation>
    <scope>IDENTIFICATION</scope>
</reference>
<accession>A0A0E0AQ13</accession>
<sequence length="155" mass="16227">MAGLDLLERGLPPSLPPSLPCGLGGVGRKATARQVGASLYPAAAAAAGAAAGAGAGAGGGIWVGSDQALQSYQGYFSMRNQSTNNRNQAVLFIALVTPMNHGAGMNIFSGADREREELEREGKEAAILSLSEERRRTGWWSTGQTKPDKQEKEKL</sequence>
<feature type="region of interest" description="Disordered" evidence="1">
    <location>
        <begin position="136"/>
        <end position="155"/>
    </location>
</feature>
<evidence type="ECO:0000256" key="1">
    <source>
        <dbReference type="SAM" id="MobiDB-lite"/>
    </source>
</evidence>
<name>A0A0E0AQ13_9ORYZ</name>
<dbReference type="EnsemblPlants" id="OGLUM08G00810.1">
    <property type="protein sequence ID" value="OGLUM08G00810.1"/>
    <property type="gene ID" value="OGLUM08G00810"/>
</dbReference>